<dbReference type="AlphaFoldDB" id="A0A1H9EAF0"/>
<dbReference type="Gene3D" id="1.10.10.10">
    <property type="entry name" value="Winged helix-like DNA-binding domain superfamily/Winged helix DNA-binding domain"/>
    <property type="match status" value="1"/>
</dbReference>
<dbReference type="SUPFAM" id="SSF46955">
    <property type="entry name" value="Putative DNA-binding domain"/>
    <property type="match status" value="1"/>
</dbReference>
<evidence type="ECO:0000259" key="2">
    <source>
        <dbReference type="Pfam" id="PF12728"/>
    </source>
</evidence>
<protein>
    <submittedName>
        <fullName evidence="3">DNA binding domain-containing protein, excisionase family</fullName>
    </submittedName>
</protein>
<dbReference type="InterPro" id="IPR036388">
    <property type="entry name" value="WH-like_DNA-bd_sf"/>
</dbReference>
<dbReference type="InterPro" id="IPR009061">
    <property type="entry name" value="DNA-bd_dom_put_sf"/>
</dbReference>
<feature type="region of interest" description="Disordered" evidence="1">
    <location>
        <begin position="74"/>
        <end position="106"/>
    </location>
</feature>
<evidence type="ECO:0000313" key="3">
    <source>
        <dbReference type="EMBL" id="SEQ22243.1"/>
    </source>
</evidence>
<dbReference type="InterPro" id="IPR010093">
    <property type="entry name" value="SinI_DNA-bd"/>
</dbReference>
<sequence length="106" mass="11735">MAETINAEQCAELLQCNSETVEELTRKGELPAVKFGRGWIYVKSDLLAYLAEKARNEAQERRIEVQKKLSQPAAATALRPIKSRRRVPPALPQVAMPTAVGQGLHP</sequence>
<evidence type="ECO:0000313" key="4">
    <source>
        <dbReference type="Proteomes" id="UP000199766"/>
    </source>
</evidence>
<dbReference type="EMBL" id="FOGD01000001">
    <property type="protein sequence ID" value="SEQ22243.1"/>
    <property type="molecule type" value="Genomic_DNA"/>
</dbReference>
<dbReference type="NCBIfam" id="TIGR01764">
    <property type="entry name" value="excise"/>
    <property type="match status" value="1"/>
</dbReference>
<dbReference type="Proteomes" id="UP000199766">
    <property type="component" value="Unassembled WGS sequence"/>
</dbReference>
<organism evidence="3 4">
    <name type="scientific">Giesbergeria anulus</name>
    <dbReference type="NCBI Taxonomy" id="180197"/>
    <lineage>
        <taxon>Bacteria</taxon>
        <taxon>Pseudomonadati</taxon>
        <taxon>Pseudomonadota</taxon>
        <taxon>Betaproteobacteria</taxon>
        <taxon>Burkholderiales</taxon>
        <taxon>Comamonadaceae</taxon>
        <taxon>Giesbergeria</taxon>
    </lineage>
</organism>
<accession>A0A1H9EAF0</accession>
<feature type="domain" description="Helix-turn-helix" evidence="2">
    <location>
        <begin position="8"/>
        <end position="53"/>
    </location>
</feature>
<reference evidence="3 4" key="1">
    <citation type="submission" date="2016-10" db="EMBL/GenBank/DDBJ databases">
        <authorList>
            <person name="de Groot N.N."/>
        </authorList>
    </citation>
    <scope>NUCLEOTIDE SEQUENCE [LARGE SCALE GENOMIC DNA]</scope>
    <source>
        <strain evidence="3 4">ATCC 35958</strain>
    </source>
</reference>
<dbReference type="RefSeq" id="WP_177172792.1">
    <property type="nucleotide sequence ID" value="NZ_FOGD01000001.1"/>
</dbReference>
<proteinExistence type="predicted"/>
<keyword evidence="4" id="KW-1185">Reference proteome</keyword>
<dbReference type="GO" id="GO:0003677">
    <property type="term" value="F:DNA binding"/>
    <property type="evidence" value="ECO:0007669"/>
    <property type="project" value="InterPro"/>
</dbReference>
<dbReference type="Pfam" id="PF12728">
    <property type="entry name" value="HTH_17"/>
    <property type="match status" value="1"/>
</dbReference>
<evidence type="ECO:0000256" key="1">
    <source>
        <dbReference type="SAM" id="MobiDB-lite"/>
    </source>
</evidence>
<dbReference type="InterPro" id="IPR041657">
    <property type="entry name" value="HTH_17"/>
</dbReference>
<gene>
    <name evidence="3" type="ORF">SAMN02982919_00235</name>
</gene>
<name>A0A1H9EAF0_9BURK</name>